<reference evidence="2" key="1">
    <citation type="submission" date="2021-02" db="EMBL/GenBank/DDBJ databases">
        <authorList>
            <person name="Han P."/>
        </authorList>
    </citation>
    <scope>NUCLEOTIDE SEQUENCE</scope>
    <source>
        <strain evidence="2">Candidatus Nitrosotenuis uzonensis 5A</strain>
    </source>
</reference>
<gene>
    <name evidence="2" type="ORF">NUZ5A_20679</name>
</gene>
<organism evidence="2 3">
    <name type="scientific">Candidatus Nitrosotenuis uzonensis</name>
    <dbReference type="NCBI Taxonomy" id="1407055"/>
    <lineage>
        <taxon>Archaea</taxon>
        <taxon>Nitrososphaerota</taxon>
        <taxon>Candidatus Nitrosotenuis</taxon>
    </lineage>
</organism>
<keyword evidence="1" id="KW-1133">Transmembrane helix</keyword>
<dbReference type="PANTHER" id="PTHR35902">
    <property type="entry name" value="S-LAYER DOMAIN-LIKE PROTEIN-RELATED"/>
    <property type="match status" value="1"/>
</dbReference>
<comment type="caution">
    <text evidence="2">The sequence shown here is derived from an EMBL/GenBank/DDBJ whole genome shotgun (WGS) entry which is preliminary data.</text>
</comment>
<evidence type="ECO:0000256" key="1">
    <source>
        <dbReference type="SAM" id="Phobius"/>
    </source>
</evidence>
<accession>A0A812EXW3</accession>
<sequence length="434" mass="47861">MKKLILTVFAAILAIQIGSVYGQLGSDKSPFDRNFADVKFLDAYFGRPNEKIEVTPGDKNVPFTVVFANVGSQDITGIKGQLQMPIGFTPSDGKGALILADSDSEAIAGKHFSLTFFVNIDEHAPIQQYPASVKLDYSRLREAGQRTSFFDFKFKVTGESILNMKAVDPVLTSLKNNKVTVEITNAGTAPMSSVKIVLQNTQTALSSTTTSITNMENVVFDQSKWTLGTINPKSTKYFTFHVYIPEGVRGNTLRAIMDVTYFNAHGDQVNTQRSVDFFINGLIDARIYNIGVIKLGEKQTVIGEVINEGNVNALFSFVTLEPLDGSNLKPQTQFIDELETDSPVPFNIPIEFDGEPKYGDHKVKITVRYKDSMRQEHLISEEATITLENTAKAPEPSVSDYMPGMIVVIVAAIAGTVIYKKIKRKKEVTSEPES</sequence>
<evidence type="ECO:0000313" key="2">
    <source>
        <dbReference type="EMBL" id="CAE6489899.1"/>
    </source>
</evidence>
<dbReference type="AlphaFoldDB" id="A0A812EXW3"/>
<dbReference type="RefSeq" id="WP_205098574.1">
    <property type="nucleotide sequence ID" value="NZ_CAJNAQ010000002.1"/>
</dbReference>
<feature type="transmembrane region" description="Helical" evidence="1">
    <location>
        <begin position="401"/>
        <end position="419"/>
    </location>
</feature>
<dbReference type="EMBL" id="CAJNAQ010000002">
    <property type="protein sequence ID" value="CAE6489899.1"/>
    <property type="molecule type" value="Genomic_DNA"/>
</dbReference>
<dbReference type="Proteomes" id="UP000655759">
    <property type="component" value="Unassembled WGS sequence"/>
</dbReference>
<keyword evidence="1" id="KW-0812">Transmembrane</keyword>
<evidence type="ECO:0008006" key="4">
    <source>
        <dbReference type="Google" id="ProtNLM"/>
    </source>
</evidence>
<keyword evidence="1" id="KW-0472">Membrane</keyword>
<protein>
    <recommendedName>
        <fullName evidence="4">S-layer domain protein</fullName>
    </recommendedName>
</protein>
<name>A0A812EXW3_9ARCH</name>
<evidence type="ECO:0000313" key="3">
    <source>
        <dbReference type="Proteomes" id="UP000655759"/>
    </source>
</evidence>
<dbReference type="PANTHER" id="PTHR35902:SF3">
    <property type="entry name" value="NPCBM-ASSOCIATED, NEW3 DOMAIN OF ALPHA-GALACTOSIDASE"/>
    <property type="match status" value="1"/>
</dbReference>
<proteinExistence type="predicted"/>